<feature type="transmembrane region" description="Helical" evidence="7">
    <location>
        <begin position="476"/>
        <end position="497"/>
    </location>
</feature>
<evidence type="ECO:0000256" key="7">
    <source>
        <dbReference type="SAM" id="Phobius"/>
    </source>
</evidence>
<name>A0ABZ2KFU3_9BACT</name>
<keyword evidence="2" id="KW-0813">Transport</keyword>
<dbReference type="Proteomes" id="UP001379533">
    <property type="component" value="Chromosome"/>
</dbReference>
<feature type="transmembrane region" description="Helical" evidence="7">
    <location>
        <begin position="207"/>
        <end position="225"/>
    </location>
</feature>
<evidence type="ECO:0000256" key="5">
    <source>
        <dbReference type="ARBA" id="ARBA00023136"/>
    </source>
</evidence>
<feature type="compositionally biased region" description="Polar residues" evidence="6">
    <location>
        <begin position="13"/>
        <end position="24"/>
    </location>
</feature>
<evidence type="ECO:0000256" key="6">
    <source>
        <dbReference type="SAM" id="MobiDB-lite"/>
    </source>
</evidence>
<feature type="region of interest" description="Disordered" evidence="6">
    <location>
        <begin position="1"/>
        <end position="41"/>
    </location>
</feature>
<dbReference type="Pfam" id="PF13520">
    <property type="entry name" value="AA_permease_2"/>
    <property type="match status" value="1"/>
</dbReference>
<dbReference type="PANTHER" id="PTHR45649">
    <property type="entry name" value="AMINO-ACID PERMEASE BAT1"/>
    <property type="match status" value="1"/>
</dbReference>
<evidence type="ECO:0000256" key="4">
    <source>
        <dbReference type="ARBA" id="ARBA00022989"/>
    </source>
</evidence>
<dbReference type="PANTHER" id="PTHR45649:SF26">
    <property type="entry name" value="OS04G0435100 PROTEIN"/>
    <property type="match status" value="1"/>
</dbReference>
<dbReference type="InterPro" id="IPR002293">
    <property type="entry name" value="AA/rel_permease1"/>
</dbReference>
<organism evidence="8 9">
    <name type="scientific">Pendulispora brunnea</name>
    <dbReference type="NCBI Taxonomy" id="2905690"/>
    <lineage>
        <taxon>Bacteria</taxon>
        <taxon>Pseudomonadati</taxon>
        <taxon>Myxococcota</taxon>
        <taxon>Myxococcia</taxon>
        <taxon>Myxococcales</taxon>
        <taxon>Sorangiineae</taxon>
        <taxon>Pendulisporaceae</taxon>
        <taxon>Pendulispora</taxon>
    </lineage>
</organism>
<keyword evidence="5 7" id="KW-0472">Membrane</keyword>
<gene>
    <name evidence="8" type="ORF">LZC95_11400</name>
</gene>
<sequence>MATPSNRPDAALTQGSTSALQDTASRPHAVPIPPGADHPRDDADAHMLSRLGYAQELLRAMGGFSSFAISFSIISILTGIMTTYAVALGGGGPAALGYGWPIVSVGTLIVAMAMGELASAFPTAGALYHWSALLGGPGWGWFTAMMNLAGQCAIVAAIDLGCAQAIAGTLRLPSSMSVPLLFVVLLSHGLINAFSVKLVAWLNSFSATVHIVGVIIIVGALLLWGRAQPVSFLGQTGFTLREDGNYTLGFLNALVLGMWTFTGYDASAHVSEETHDPARRAPWGIVSSVAVSAVAGYALIAGLTLAIVDLPATANDKEPPLYVLRHAFGETTGDLTMGLAVVAMWFCGLSSVTSASRMLFAFCRDGGLPGSATLRRVSPSHKTPLFAILASTLGPFLLVLLTLPFSDKVFLAVASLATTGLYLSYAMPIALGIHARATGKWRHRGPWNLGGLGIPMAACAVVWSLAVLVICCLPPNWNAAVMLASVVVVILALYFAFARTRFAGPQVSIVGIEASFDARGQS</sequence>
<feature type="transmembrane region" description="Helical" evidence="7">
    <location>
        <begin position="180"/>
        <end position="201"/>
    </location>
</feature>
<accession>A0ABZ2KFU3</accession>
<proteinExistence type="predicted"/>
<feature type="transmembrane region" description="Helical" evidence="7">
    <location>
        <begin position="148"/>
        <end position="168"/>
    </location>
</feature>
<feature type="transmembrane region" description="Helical" evidence="7">
    <location>
        <begin position="57"/>
        <end position="86"/>
    </location>
</feature>
<evidence type="ECO:0000256" key="1">
    <source>
        <dbReference type="ARBA" id="ARBA00004141"/>
    </source>
</evidence>
<feature type="transmembrane region" description="Helical" evidence="7">
    <location>
        <begin position="98"/>
        <end position="118"/>
    </location>
</feature>
<evidence type="ECO:0000313" key="8">
    <source>
        <dbReference type="EMBL" id="WXA97439.1"/>
    </source>
</evidence>
<feature type="transmembrane region" description="Helical" evidence="7">
    <location>
        <begin position="409"/>
        <end position="435"/>
    </location>
</feature>
<keyword evidence="9" id="KW-1185">Reference proteome</keyword>
<dbReference type="EMBL" id="CP089982">
    <property type="protein sequence ID" value="WXA97439.1"/>
    <property type="molecule type" value="Genomic_DNA"/>
</dbReference>
<feature type="transmembrane region" description="Helical" evidence="7">
    <location>
        <begin position="385"/>
        <end position="403"/>
    </location>
</feature>
<dbReference type="RefSeq" id="WP_394848057.1">
    <property type="nucleotide sequence ID" value="NZ_CP089982.1"/>
</dbReference>
<evidence type="ECO:0000256" key="3">
    <source>
        <dbReference type="ARBA" id="ARBA00022692"/>
    </source>
</evidence>
<dbReference type="Gene3D" id="1.20.1740.10">
    <property type="entry name" value="Amino acid/polyamine transporter I"/>
    <property type="match status" value="1"/>
</dbReference>
<comment type="subcellular location">
    <subcellularLocation>
        <location evidence="1">Membrane</location>
        <topology evidence="1">Multi-pass membrane protein</topology>
    </subcellularLocation>
</comment>
<evidence type="ECO:0000256" key="2">
    <source>
        <dbReference type="ARBA" id="ARBA00022448"/>
    </source>
</evidence>
<protein>
    <submittedName>
        <fullName evidence="8">Amino acid permease</fullName>
    </submittedName>
</protein>
<feature type="transmembrane region" description="Helical" evidence="7">
    <location>
        <begin position="284"/>
        <end position="308"/>
    </location>
</feature>
<dbReference type="PIRSF" id="PIRSF006060">
    <property type="entry name" value="AA_transporter"/>
    <property type="match status" value="1"/>
</dbReference>
<reference evidence="8 9" key="1">
    <citation type="submission" date="2021-12" db="EMBL/GenBank/DDBJ databases">
        <title>Discovery of the Pendulisporaceae a myxobacterial family with distinct sporulation behavior and unique specialized metabolism.</title>
        <authorList>
            <person name="Garcia R."/>
            <person name="Popoff A."/>
            <person name="Bader C.D."/>
            <person name="Loehr J."/>
            <person name="Walesch S."/>
            <person name="Walt C."/>
            <person name="Boldt J."/>
            <person name="Bunk B."/>
            <person name="Haeckl F.J.F.P.J."/>
            <person name="Gunesch A.P."/>
            <person name="Birkelbach J."/>
            <person name="Nuebel U."/>
            <person name="Pietschmann T."/>
            <person name="Bach T."/>
            <person name="Mueller R."/>
        </authorList>
    </citation>
    <scope>NUCLEOTIDE SEQUENCE [LARGE SCALE GENOMIC DNA]</scope>
    <source>
        <strain evidence="8 9">MSr12523</strain>
    </source>
</reference>
<keyword evidence="3 7" id="KW-0812">Transmembrane</keyword>
<feature type="transmembrane region" description="Helical" evidence="7">
    <location>
        <begin position="447"/>
        <end position="470"/>
    </location>
</feature>
<keyword evidence="4 7" id="KW-1133">Transmembrane helix</keyword>
<evidence type="ECO:0000313" key="9">
    <source>
        <dbReference type="Proteomes" id="UP001379533"/>
    </source>
</evidence>